<dbReference type="Proteomes" id="UP001629113">
    <property type="component" value="Unassembled WGS sequence"/>
</dbReference>
<feature type="region of interest" description="Disordered" evidence="1">
    <location>
        <begin position="145"/>
        <end position="187"/>
    </location>
</feature>
<gene>
    <name evidence="2" type="ORF">PVAG01_03737</name>
</gene>
<feature type="compositionally biased region" description="Polar residues" evidence="1">
    <location>
        <begin position="149"/>
        <end position="166"/>
    </location>
</feature>
<feature type="compositionally biased region" description="Basic and acidic residues" evidence="1">
    <location>
        <begin position="228"/>
        <end position="237"/>
    </location>
</feature>
<accession>A0ABR4PM86</accession>
<dbReference type="EMBL" id="JBFCZG010000003">
    <property type="protein sequence ID" value="KAL3424456.1"/>
    <property type="molecule type" value="Genomic_DNA"/>
</dbReference>
<sequence length="353" mass="40338">MASMPWDTRTTSSQSIQLPSIDEGFGSMAAQPHYGAPTSVKCDTCAARGHTVWVPQGVNCPRCANNKLTPPPEHVSYRSEAPNTVQARYFTPGYESEADPLARRPSQGSIVNRPYHDPYTWISSTSSSPLTATANVSFPPSNPYHRHSLMSTTSPFHFSEPNSQSHGNKKPAAYRSEKDIRHCDAEKARRDHHSTYIEMGFRLRERFQWPEETSASSQSAGDTSASDTDQRKGGVGKDRRKRKAKDNLTKQEKLYSQVLWEFRACLRIDRERVREWLDEMKTEGEKHKERKRVLMEGHGRGGLEKGERERDRVRCVKDEAVMDVWDIMEREFWEFVERDSVGGSVKRMRIDDA</sequence>
<proteinExistence type="predicted"/>
<name>A0ABR4PM86_9HELO</name>
<protein>
    <submittedName>
        <fullName evidence="2">Uncharacterized protein</fullName>
    </submittedName>
</protein>
<evidence type="ECO:0000313" key="3">
    <source>
        <dbReference type="Proteomes" id="UP001629113"/>
    </source>
</evidence>
<feature type="region of interest" description="Disordered" evidence="1">
    <location>
        <begin position="210"/>
        <end position="248"/>
    </location>
</feature>
<feature type="compositionally biased region" description="Polar residues" evidence="1">
    <location>
        <begin position="211"/>
        <end position="227"/>
    </location>
</feature>
<feature type="compositionally biased region" description="Basic and acidic residues" evidence="1">
    <location>
        <begin position="175"/>
        <end position="187"/>
    </location>
</feature>
<reference evidence="2 3" key="1">
    <citation type="submission" date="2024-06" db="EMBL/GenBank/DDBJ databases">
        <title>Complete genome of Phlyctema vagabunda strain 19-DSS-EL-015.</title>
        <authorList>
            <person name="Fiorenzani C."/>
        </authorList>
    </citation>
    <scope>NUCLEOTIDE SEQUENCE [LARGE SCALE GENOMIC DNA]</scope>
    <source>
        <strain evidence="2 3">19-DSS-EL-015</strain>
    </source>
</reference>
<evidence type="ECO:0000256" key="1">
    <source>
        <dbReference type="SAM" id="MobiDB-lite"/>
    </source>
</evidence>
<comment type="caution">
    <text evidence="2">The sequence shown here is derived from an EMBL/GenBank/DDBJ whole genome shotgun (WGS) entry which is preliminary data.</text>
</comment>
<evidence type="ECO:0000313" key="2">
    <source>
        <dbReference type="EMBL" id="KAL3424456.1"/>
    </source>
</evidence>
<organism evidence="2 3">
    <name type="scientific">Phlyctema vagabunda</name>
    <dbReference type="NCBI Taxonomy" id="108571"/>
    <lineage>
        <taxon>Eukaryota</taxon>
        <taxon>Fungi</taxon>
        <taxon>Dikarya</taxon>
        <taxon>Ascomycota</taxon>
        <taxon>Pezizomycotina</taxon>
        <taxon>Leotiomycetes</taxon>
        <taxon>Helotiales</taxon>
        <taxon>Dermateaceae</taxon>
        <taxon>Phlyctema</taxon>
    </lineage>
</organism>
<keyword evidence="3" id="KW-1185">Reference proteome</keyword>